<dbReference type="InterPro" id="IPR019137">
    <property type="entry name" value="Nck-associated_protein-1"/>
</dbReference>
<evidence type="ECO:0000313" key="2">
    <source>
        <dbReference type="EMBL" id="KNE62596.1"/>
    </source>
</evidence>
<gene>
    <name evidence="2" type="ORF">AMAG_07798</name>
</gene>
<accession>A0A0L0SJC0</accession>
<dbReference type="GO" id="GO:0030866">
    <property type="term" value="P:cortical actin cytoskeleton organization"/>
    <property type="evidence" value="ECO:0007669"/>
    <property type="project" value="TreeGrafter"/>
</dbReference>
<keyword evidence="3" id="KW-1185">Reference proteome</keyword>
<protein>
    <submittedName>
        <fullName evidence="2">Uncharacterized protein</fullName>
    </submittedName>
</protein>
<sequence>MVVADTSKIAEHLVLLTRYGAPLLESLVAVKNLAGMPSKSNTAPVTPVLKLFKDPSLLVVAKAFAKKFPDTESVNKQSKEYKEFVDAFKEVKEELRPIYQVFSALVDFVENARAVLNACAQLTAVNLDVNPDIAEHFLFLAHYLATSLLTVSKMGKSKKAIAAAVIVLDARTGVVLDSSFSKIADLFVALEKPYQFISEVFAPIGPKITSFLSGLKIEMSLGPLATFEVLRKAGIFGVVGMACADPNLPTVYDTRLRMITHMSMYAQSVLTVLFACPQEVLSDSNAATLLKLAISSGTFTGLANNETFQVQAEFDALIKSNGKLSKLKSIYTDALTRQRQSALKFHKDRRQFISHQLFHLWKLCQDRPALLGPKFAQVLGALTFARDEIVHYFIYADEQASRIVQKGAPKQPLELDVLRLLHVMLNVRRLARKHERMIRTYTCDLLATTFLGSVTEAFDALDGLGSVPDGVKAVIHDLRATYTAGSIDNPSAFKAFRLNWARLQVFFSLPETLVPINSIPHITKILNEVAEKCAWIDDFDHVVTDHSDLRQLFQFRGAILAHIDESITDPTPPACEGIMDFVPALAQDFCMNVSRPREEVVKASVEFLQDAMSKLATYVGTLMFRIVQQKVAFERKARLDGIALKTKQATSEPLTSAESALNYATNPCRGLEYEKACLIAALAVFSDAAEIDCEHFTAKTWDYLVQVITRHLEQFLQWAVFDHEVNALKEPPLGDDMSYAIQLPTNILTAYETAFYEIKALMAPLPDFPVEELFTSVLTSQNSETNKSTFSETIPESLFYKPSGKPRRGTRTANMAFPFPVSLGNYYAELLTSRALSSGLVMSETMGTLVSPLRSGAGGSTTGGAIGAGLTGTGVNAGKDTSGTGAAGATGPEPFRPEIYFDAQQLAALVRLMGPTGLAFIDTRIVKYITAIGSQLVVQINSLVAAGTVLETSTGSTGTTGGIVGAAGVPAAITTNMAKIKALDDFMERLTVMGALMDVRTALYRVLARELDTTVRPFYRMVMTCSRAAWMNRDGAGGSKERSSTDDIADATNVYPGTWGPIIAELDRDLDRAFEFMKQLSPGQNSVTILTAVLATSLCVNTFSDAIAYNVALEASPNNAHSMATAIHAIVSRGLPKWDATLQLDSVEESLVAMVCEWLLPVFRAKLTETKELRDRDVESVFLILHRLTRMSRAAGEEWLERYAGVGLVKWVQSNMIRRSAHYRRRRLLGSRGNVFDDDTE</sequence>
<dbReference type="GO" id="GO:0016477">
    <property type="term" value="P:cell migration"/>
    <property type="evidence" value="ECO:0007669"/>
    <property type="project" value="TreeGrafter"/>
</dbReference>
<dbReference type="Pfam" id="PF09735">
    <property type="entry name" value="Nckap1"/>
    <property type="match status" value="2"/>
</dbReference>
<organism evidence="2 3">
    <name type="scientific">Allomyces macrogynus (strain ATCC 38327)</name>
    <name type="common">Allomyces javanicus var. macrogynus</name>
    <dbReference type="NCBI Taxonomy" id="578462"/>
    <lineage>
        <taxon>Eukaryota</taxon>
        <taxon>Fungi</taxon>
        <taxon>Fungi incertae sedis</taxon>
        <taxon>Blastocladiomycota</taxon>
        <taxon>Blastocladiomycetes</taxon>
        <taxon>Blastocladiales</taxon>
        <taxon>Blastocladiaceae</taxon>
        <taxon>Allomyces</taxon>
    </lineage>
</organism>
<reference evidence="3" key="2">
    <citation type="submission" date="2009-11" db="EMBL/GenBank/DDBJ databases">
        <title>The Genome Sequence of Allomyces macrogynus strain ATCC 38327.</title>
        <authorList>
            <consortium name="The Broad Institute Genome Sequencing Platform"/>
            <person name="Russ C."/>
            <person name="Cuomo C."/>
            <person name="Shea T."/>
            <person name="Young S.K."/>
            <person name="Zeng Q."/>
            <person name="Koehrsen M."/>
            <person name="Haas B."/>
            <person name="Borodovsky M."/>
            <person name="Guigo R."/>
            <person name="Alvarado L."/>
            <person name="Berlin A."/>
            <person name="Borenstein D."/>
            <person name="Chen Z."/>
            <person name="Engels R."/>
            <person name="Freedman E."/>
            <person name="Gellesch M."/>
            <person name="Goldberg J."/>
            <person name="Griggs A."/>
            <person name="Gujja S."/>
            <person name="Heiman D."/>
            <person name="Hepburn T."/>
            <person name="Howarth C."/>
            <person name="Jen D."/>
            <person name="Larson L."/>
            <person name="Lewis B."/>
            <person name="Mehta T."/>
            <person name="Park D."/>
            <person name="Pearson M."/>
            <person name="Roberts A."/>
            <person name="Saif S."/>
            <person name="Shenoy N."/>
            <person name="Sisk P."/>
            <person name="Stolte C."/>
            <person name="Sykes S."/>
            <person name="Walk T."/>
            <person name="White J."/>
            <person name="Yandava C."/>
            <person name="Burger G."/>
            <person name="Gray M.W."/>
            <person name="Holland P.W.H."/>
            <person name="King N."/>
            <person name="Lang F.B.F."/>
            <person name="Roger A.J."/>
            <person name="Ruiz-Trillo I."/>
            <person name="Lander E."/>
            <person name="Nusbaum C."/>
        </authorList>
    </citation>
    <scope>NUCLEOTIDE SEQUENCE [LARGE SCALE GENOMIC DNA]</scope>
    <source>
        <strain evidence="3">ATCC 38327</strain>
    </source>
</reference>
<dbReference type="eggNOG" id="KOG1917">
    <property type="taxonomic scope" value="Eukaryota"/>
</dbReference>
<dbReference type="GO" id="GO:0031209">
    <property type="term" value="C:SCAR complex"/>
    <property type="evidence" value="ECO:0007669"/>
    <property type="project" value="TreeGrafter"/>
</dbReference>
<dbReference type="OMA" id="INVWEYT"/>
<proteinExistence type="inferred from homology"/>
<dbReference type="PANTHER" id="PTHR12093:SF10">
    <property type="entry name" value="MEMBRANE-ASSOCIATED PROTEIN HEM"/>
    <property type="match status" value="1"/>
</dbReference>
<comment type="similarity">
    <text evidence="1">Belongs to the HEM-1/HEM-2 family.</text>
</comment>
<name>A0A0L0SJC0_ALLM3</name>
<evidence type="ECO:0000313" key="3">
    <source>
        <dbReference type="Proteomes" id="UP000054350"/>
    </source>
</evidence>
<dbReference type="GO" id="GO:0030031">
    <property type="term" value="P:cell projection assembly"/>
    <property type="evidence" value="ECO:0007669"/>
    <property type="project" value="TreeGrafter"/>
</dbReference>
<dbReference type="Proteomes" id="UP000054350">
    <property type="component" value="Unassembled WGS sequence"/>
</dbReference>
<dbReference type="GO" id="GO:0000902">
    <property type="term" value="P:cell morphogenesis"/>
    <property type="evidence" value="ECO:0007669"/>
    <property type="project" value="TreeGrafter"/>
</dbReference>
<dbReference type="STRING" id="578462.A0A0L0SJC0"/>
<reference evidence="2 3" key="1">
    <citation type="submission" date="2009-11" db="EMBL/GenBank/DDBJ databases">
        <title>Annotation of Allomyces macrogynus ATCC 38327.</title>
        <authorList>
            <consortium name="The Broad Institute Genome Sequencing Platform"/>
            <person name="Russ C."/>
            <person name="Cuomo C."/>
            <person name="Burger G."/>
            <person name="Gray M.W."/>
            <person name="Holland P.W.H."/>
            <person name="King N."/>
            <person name="Lang F.B.F."/>
            <person name="Roger A.J."/>
            <person name="Ruiz-Trillo I."/>
            <person name="Young S.K."/>
            <person name="Zeng Q."/>
            <person name="Gargeya S."/>
            <person name="Fitzgerald M."/>
            <person name="Haas B."/>
            <person name="Abouelleil A."/>
            <person name="Alvarado L."/>
            <person name="Arachchi H.M."/>
            <person name="Berlin A."/>
            <person name="Chapman S.B."/>
            <person name="Gearin G."/>
            <person name="Goldberg J."/>
            <person name="Griggs A."/>
            <person name="Gujja S."/>
            <person name="Hansen M."/>
            <person name="Heiman D."/>
            <person name="Howarth C."/>
            <person name="Larimer J."/>
            <person name="Lui A."/>
            <person name="MacDonald P.J.P."/>
            <person name="McCowen C."/>
            <person name="Montmayeur A."/>
            <person name="Murphy C."/>
            <person name="Neiman D."/>
            <person name="Pearson M."/>
            <person name="Priest M."/>
            <person name="Roberts A."/>
            <person name="Saif S."/>
            <person name="Shea T."/>
            <person name="Sisk P."/>
            <person name="Stolte C."/>
            <person name="Sykes S."/>
            <person name="Wortman J."/>
            <person name="Nusbaum C."/>
            <person name="Birren B."/>
        </authorList>
    </citation>
    <scope>NUCLEOTIDE SEQUENCE [LARGE SCALE GENOMIC DNA]</scope>
    <source>
        <strain evidence="2 3">ATCC 38327</strain>
    </source>
</reference>
<dbReference type="AlphaFoldDB" id="A0A0L0SJC0"/>
<dbReference type="EMBL" id="GG745340">
    <property type="protein sequence ID" value="KNE62596.1"/>
    <property type="molecule type" value="Genomic_DNA"/>
</dbReference>
<dbReference type="OrthoDB" id="548214at2759"/>
<evidence type="ECO:0000256" key="1">
    <source>
        <dbReference type="ARBA" id="ARBA00037947"/>
    </source>
</evidence>
<dbReference type="PANTHER" id="PTHR12093">
    <property type="entry name" value="NCK-ASSOCIATED PROTEIN 1"/>
    <property type="match status" value="1"/>
</dbReference>
<dbReference type="VEuPathDB" id="FungiDB:AMAG_07798"/>